<sequence length="56" mass="6537">EIKNLLLKNSIEECEPCEGQFLSPIFLVPKLDGAYRFILNLKKLNKFIDAPHFKME</sequence>
<dbReference type="SUPFAM" id="SSF56672">
    <property type="entry name" value="DNA/RNA polymerases"/>
    <property type="match status" value="1"/>
</dbReference>
<dbReference type="Gene3D" id="3.10.10.10">
    <property type="entry name" value="HIV Type 1 Reverse Transcriptase, subunit A, domain 1"/>
    <property type="match status" value="1"/>
</dbReference>
<dbReference type="GO" id="GO:0071897">
    <property type="term" value="P:DNA biosynthetic process"/>
    <property type="evidence" value="ECO:0007669"/>
    <property type="project" value="UniProtKB-ARBA"/>
</dbReference>
<evidence type="ECO:0000313" key="1">
    <source>
        <dbReference type="EMBL" id="EFN74375.1"/>
    </source>
</evidence>
<proteinExistence type="predicted"/>
<protein>
    <submittedName>
        <fullName evidence="1">Uncharacterized protein</fullName>
    </submittedName>
</protein>
<dbReference type="AlphaFoldDB" id="E1ZWR4"/>
<feature type="non-terminal residue" evidence="1">
    <location>
        <position position="1"/>
    </location>
</feature>
<keyword evidence="2" id="KW-1185">Reference proteome</keyword>
<dbReference type="InterPro" id="IPR043502">
    <property type="entry name" value="DNA/RNA_pol_sf"/>
</dbReference>
<organism evidence="2">
    <name type="scientific">Camponotus floridanus</name>
    <name type="common">Florida carpenter ant</name>
    <dbReference type="NCBI Taxonomy" id="104421"/>
    <lineage>
        <taxon>Eukaryota</taxon>
        <taxon>Metazoa</taxon>
        <taxon>Ecdysozoa</taxon>
        <taxon>Arthropoda</taxon>
        <taxon>Hexapoda</taxon>
        <taxon>Insecta</taxon>
        <taxon>Pterygota</taxon>
        <taxon>Neoptera</taxon>
        <taxon>Endopterygota</taxon>
        <taxon>Hymenoptera</taxon>
        <taxon>Apocrita</taxon>
        <taxon>Aculeata</taxon>
        <taxon>Formicoidea</taxon>
        <taxon>Formicidae</taxon>
        <taxon>Formicinae</taxon>
        <taxon>Camponotus</taxon>
    </lineage>
</organism>
<dbReference type="Proteomes" id="UP000000311">
    <property type="component" value="Unassembled WGS sequence"/>
</dbReference>
<reference evidence="1 2" key="1">
    <citation type="journal article" date="2010" name="Science">
        <title>Genomic comparison of the ants Camponotus floridanus and Harpegnathos saltator.</title>
        <authorList>
            <person name="Bonasio R."/>
            <person name="Zhang G."/>
            <person name="Ye C."/>
            <person name="Mutti N.S."/>
            <person name="Fang X."/>
            <person name="Qin N."/>
            <person name="Donahue G."/>
            <person name="Yang P."/>
            <person name="Li Q."/>
            <person name="Li C."/>
            <person name="Zhang P."/>
            <person name="Huang Z."/>
            <person name="Berger S.L."/>
            <person name="Reinberg D."/>
            <person name="Wang J."/>
            <person name="Liebig J."/>
        </authorList>
    </citation>
    <scope>NUCLEOTIDE SEQUENCE [LARGE SCALE GENOMIC DNA]</scope>
    <source>
        <strain evidence="2">C129</strain>
    </source>
</reference>
<dbReference type="InParanoid" id="E1ZWR4"/>
<gene>
    <name evidence="1" type="ORF">EAG_00138</name>
</gene>
<accession>E1ZWR4</accession>
<evidence type="ECO:0000313" key="2">
    <source>
        <dbReference type="Proteomes" id="UP000000311"/>
    </source>
</evidence>
<dbReference type="EMBL" id="GL434898">
    <property type="protein sequence ID" value="EFN74375.1"/>
    <property type="molecule type" value="Genomic_DNA"/>
</dbReference>
<feature type="non-terminal residue" evidence="1">
    <location>
        <position position="56"/>
    </location>
</feature>
<name>E1ZWR4_CAMFO</name>